<dbReference type="AlphaFoldDB" id="A0A1G7BSK9"/>
<organism evidence="1 2">
    <name type="scientific">Auraticoccus monumenti</name>
    <dbReference type="NCBI Taxonomy" id="675864"/>
    <lineage>
        <taxon>Bacteria</taxon>
        <taxon>Bacillati</taxon>
        <taxon>Actinomycetota</taxon>
        <taxon>Actinomycetes</taxon>
        <taxon>Propionibacteriales</taxon>
        <taxon>Propionibacteriaceae</taxon>
        <taxon>Auraticoccus</taxon>
    </lineage>
</organism>
<protein>
    <recommendedName>
        <fullName evidence="3">Bacterial Pleckstrin homology domain-containing protein</fullName>
    </recommendedName>
</protein>
<dbReference type="EMBL" id="LT629688">
    <property type="protein sequence ID" value="SDE29356.1"/>
    <property type="molecule type" value="Genomic_DNA"/>
</dbReference>
<gene>
    <name evidence="1" type="ORF">SAMN04489747_3035</name>
</gene>
<evidence type="ECO:0000313" key="2">
    <source>
        <dbReference type="Proteomes" id="UP000198546"/>
    </source>
</evidence>
<sequence length="130" mass="14225">MSSNKVTVTTGTLVVEPVGLSKLWSFTRRLRLPLEHVRGATFDPGMKDEPKGWRGPGLGLPGRLSGTFHADGRKQFWNISGYDRAVVITLGPAERFDRLVITVDDPQHVVDLINNAVGGRSNSHPAPEAR</sequence>
<proteinExistence type="predicted"/>
<keyword evidence="2" id="KW-1185">Reference proteome</keyword>
<evidence type="ECO:0008006" key="3">
    <source>
        <dbReference type="Google" id="ProtNLM"/>
    </source>
</evidence>
<dbReference type="Proteomes" id="UP000198546">
    <property type="component" value="Chromosome i"/>
</dbReference>
<accession>A0A1G7BSK9</accession>
<name>A0A1G7BSK9_9ACTN</name>
<dbReference type="OrthoDB" id="530515at2"/>
<evidence type="ECO:0000313" key="1">
    <source>
        <dbReference type="EMBL" id="SDE29356.1"/>
    </source>
</evidence>
<dbReference type="RefSeq" id="WP_090594706.1">
    <property type="nucleotide sequence ID" value="NZ_LT629688.1"/>
</dbReference>
<dbReference type="STRING" id="675864.SAMN04489747_3035"/>
<reference evidence="1 2" key="1">
    <citation type="submission" date="2016-10" db="EMBL/GenBank/DDBJ databases">
        <authorList>
            <person name="de Groot N.N."/>
        </authorList>
    </citation>
    <scope>NUCLEOTIDE SEQUENCE [LARGE SCALE GENOMIC DNA]</scope>
    <source>
        <strain evidence="1 2">MON 2.2</strain>
    </source>
</reference>